<keyword evidence="6 11" id="KW-0812">Transmembrane</keyword>
<feature type="transmembrane region" description="Helical" evidence="11">
    <location>
        <begin position="274"/>
        <end position="292"/>
    </location>
</feature>
<evidence type="ECO:0000256" key="10">
    <source>
        <dbReference type="ARBA" id="ARBA00035686"/>
    </source>
</evidence>
<feature type="transmembrane region" description="Helical" evidence="11">
    <location>
        <begin position="221"/>
        <end position="241"/>
    </location>
</feature>
<accession>A0ABP7QWI9</accession>
<evidence type="ECO:0000256" key="4">
    <source>
        <dbReference type="ARBA" id="ARBA00022519"/>
    </source>
</evidence>
<protein>
    <recommendedName>
        <fullName evidence="10">Xylose transport system permease protein XylH</fullName>
    </recommendedName>
</protein>
<keyword evidence="2" id="KW-0813">Transport</keyword>
<dbReference type="InterPro" id="IPR001851">
    <property type="entry name" value="ABC_transp_permease"/>
</dbReference>
<keyword evidence="4" id="KW-0997">Cell inner membrane</keyword>
<feature type="transmembrane region" description="Helical" evidence="11">
    <location>
        <begin position="34"/>
        <end position="54"/>
    </location>
</feature>
<dbReference type="PANTHER" id="PTHR32196">
    <property type="entry name" value="ABC TRANSPORTER PERMEASE PROTEIN YPHD-RELATED-RELATED"/>
    <property type="match status" value="1"/>
</dbReference>
<name>A0ABP7QWI9_9PSEU</name>
<organism evidence="12 13">
    <name type="scientific">Allokutzneria multivorans</name>
    <dbReference type="NCBI Taxonomy" id="1142134"/>
    <lineage>
        <taxon>Bacteria</taxon>
        <taxon>Bacillati</taxon>
        <taxon>Actinomycetota</taxon>
        <taxon>Actinomycetes</taxon>
        <taxon>Pseudonocardiales</taxon>
        <taxon>Pseudonocardiaceae</taxon>
        <taxon>Allokutzneria</taxon>
    </lineage>
</organism>
<feature type="transmembrane region" description="Helical" evidence="11">
    <location>
        <begin position="114"/>
        <end position="135"/>
    </location>
</feature>
<reference evidence="13" key="1">
    <citation type="journal article" date="2019" name="Int. J. Syst. Evol. Microbiol.">
        <title>The Global Catalogue of Microorganisms (GCM) 10K type strain sequencing project: providing services to taxonomists for standard genome sequencing and annotation.</title>
        <authorList>
            <consortium name="The Broad Institute Genomics Platform"/>
            <consortium name="The Broad Institute Genome Sequencing Center for Infectious Disease"/>
            <person name="Wu L."/>
            <person name="Ma J."/>
        </authorList>
    </citation>
    <scope>NUCLEOTIDE SEQUENCE [LARGE SCALE GENOMIC DNA]</scope>
    <source>
        <strain evidence="13">JCM 17342</strain>
    </source>
</reference>
<evidence type="ECO:0000256" key="3">
    <source>
        <dbReference type="ARBA" id="ARBA00022475"/>
    </source>
</evidence>
<evidence type="ECO:0000313" key="13">
    <source>
        <dbReference type="Proteomes" id="UP001501747"/>
    </source>
</evidence>
<gene>
    <name evidence="12" type="ORF">GCM10022247_04250</name>
</gene>
<feature type="transmembrane region" description="Helical" evidence="11">
    <location>
        <begin position="155"/>
        <end position="175"/>
    </location>
</feature>
<evidence type="ECO:0000256" key="2">
    <source>
        <dbReference type="ARBA" id="ARBA00022448"/>
    </source>
</evidence>
<evidence type="ECO:0000256" key="11">
    <source>
        <dbReference type="SAM" id="Phobius"/>
    </source>
</evidence>
<dbReference type="Pfam" id="PF02653">
    <property type="entry name" value="BPD_transp_2"/>
    <property type="match status" value="1"/>
</dbReference>
<keyword evidence="8 11" id="KW-0472">Membrane</keyword>
<evidence type="ECO:0000256" key="8">
    <source>
        <dbReference type="ARBA" id="ARBA00023136"/>
    </source>
</evidence>
<feature type="transmembrane region" description="Helical" evidence="11">
    <location>
        <begin position="196"/>
        <end position="215"/>
    </location>
</feature>
<dbReference type="RefSeq" id="WP_344870744.1">
    <property type="nucleotide sequence ID" value="NZ_BAABAL010000004.1"/>
</dbReference>
<feature type="transmembrane region" description="Helical" evidence="11">
    <location>
        <begin position="248"/>
        <end position="268"/>
    </location>
</feature>
<comment type="caution">
    <text evidence="12">The sequence shown here is derived from an EMBL/GenBank/DDBJ whole genome shotgun (WGS) entry which is preliminary data.</text>
</comment>
<dbReference type="PANTHER" id="PTHR32196:SF32">
    <property type="entry name" value="XYLOSE TRANSPORT SYSTEM PERMEASE PROTEIN XYLH"/>
    <property type="match status" value="1"/>
</dbReference>
<keyword evidence="5" id="KW-0762">Sugar transport</keyword>
<comment type="function">
    <text evidence="9">Part of the binding-protein-dependent transport system for D-xylose. Probably responsible for the translocation of the substrate across the membrane.</text>
</comment>
<evidence type="ECO:0000256" key="7">
    <source>
        <dbReference type="ARBA" id="ARBA00022989"/>
    </source>
</evidence>
<evidence type="ECO:0000313" key="12">
    <source>
        <dbReference type="EMBL" id="GAA3988906.1"/>
    </source>
</evidence>
<sequence>MTRRPELATGAGVVALLVLFTALCGPGFVLSPQWIVQASEIGVVAVPLALLVIAGEFDLSAGAVLGAASMTTAIAHGYFTAPLWLAALLALAVGVAAGLLNGVLTVLSGLPSFLVTLVSMLLVAGATLGLSRAITGTSGVTMRSTDAAVVIDAPTVWWPVFAGAAAFVLSCTRFGNWVQALGGNREAARLLGVPTVRVRLVLFATTSLAAALVGVMQTIRFAGADVTRGQGFLFACVTAVVVGGQRSVLGACLGSVLCAVISAGVHQAGWGSDWAPLAWGVLLALSAGIGLASRAGSATVSRNSP</sequence>
<keyword evidence="7 11" id="KW-1133">Transmembrane helix</keyword>
<evidence type="ECO:0000256" key="5">
    <source>
        <dbReference type="ARBA" id="ARBA00022597"/>
    </source>
</evidence>
<evidence type="ECO:0000256" key="6">
    <source>
        <dbReference type="ARBA" id="ARBA00022692"/>
    </source>
</evidence>
<keyword evidence="3" id="KW-1003">Cell membrane</keyword>
<comment type="subcellular location">
    <subcellularLocation>
        <location evidence="1">Cell membrane</location>
        <topology evidence="1">Multi-pass membrane protein</topology>
    </subcellularLocation>
</comment>
<feature type="transmembrane region" description="Helical" evidence="11">
    <location>
        <begin position="61"/>
        <end position="79"/>
    </location>
</feature>
<dbReference type="EMBL" id="BAABAL010000004">
    <property type="protein sequence ID" value="GAA3988906.1"/>
    <property type="molecule type" value="Genomic_DNA"/>
</dbReference>
<feature type="transmembrane region" description="Helical" evidence="11">
    <location>
        <begin position="85"/>
        <end position="107"/>
    </location>
</feature>
<proteinExistence type="predicted"/>
<dbReference type="CDD" id="cd06579">
    <property type="entry name" value="TM_PBP1_transp_AraH_like"/>
    <property type="match status" value="1"/>
</dbReference>
<evidence type="ECO:0000256" key="1">
    <source>
        <dbReference type="ARBA" id="ARBA00004651"/>
    </source>
</evidence>
<dbReference type="Proteomes" id="UP001501747">
    <property type="component" value="Unassembled WGS sequence"/>
</dbReference>
<evidence type="ECO:0000256" key="9">
    <source>
        <dbReference type="ARBA" id="ARBA00035611"/>
    </source>
</evidence>
<keyword evidence="13" id="KW-1185">Reference proteome</keyword>